<dbReference type="InterPro" id="IPR001878">
    <property type="entry name" value="Znf_CCHC"/>
</dbReference>
<evidence type="ECO:0000259" key="3">
    <source>
        <dbReference type="PROSITE" id="PS50158"/>
    </source>
</evidence>
<reference evidence="4" key="1">
    <citation type="journal article" date="2019" name="Sci. Rep.">
        <title>Draft genome of Tanacetum cinerariifolium, the natural source of mosquito coil.</title>
        <authorList>
            <person name="Yamashiro T."/>
            <person name="Shiraishi A."/>
            <person name="Satake H."/>
            <person name="Nakayama K."/>
        </authorList>
    </citation>
    <scope>NUCLEOTIDE SEQUENCE</scope>
</reference>
<keyword evidence="1" id="KW-0863">Zinc-finger</keyword>
<dbReference type="GO" id="GO:0003676">
    <property type="term" value="F:nucleic acid binding"/>
    <property type="evidence" value="ECO:0007669"/>
    <property type="project" value="InterPro"/>
</dbReference>
<keyword evidence="1" id="KW-0862">Zinc</keyword>
<keyword evidence="1" id="KW-0479">Metal-binding</keyword>
<accession>A0A6L2MDI8</accession>
<organism evidence="4">
    <name type="scientific">Tanacetum cinerariifolium</name>
    <name type="common">Dalmatian daisy</name>
    <name type="synonym">Chrysanthemum cinerariifolium</name>
    <dbReference type="NCBI Taxonomy" id="118510"/>
    <lineage>
        <taxon>Eukaryota</taxon>
        <taxon>Viridiplantae</taxon>
        <taxon>Streptophyta</taxon>
        <taxon>Embryophyta</taxon>
        <taxon>Tracheophyta</taxon>
        <taxon>Spermatophyta</taxon>
        <taxon>Magnoliopsida</taxon>
        <taxon>eudicotyledons</taxon>
        <taxon>Gunneridae</taxon>
        <taxon>Pentapetalae</taxon>
        <taxon>asterids</taxon>
        <taxon>campanulids</taxon>
        <taxon>Asterales</taxon>
        <taxon>Asteraceae</taxon>
        <taxon>Asteroideae</taxon>
        <taxon>Anthemideae</taxon>
        <taxon>Anthemidinae</taxon>
        <taxon>Tanacetum</taxon>
    </lineage>
</organism>
<evidence type="ECO:0000256" key="1">
    <source>
        <dbReference type="PROSITE-ProRule" id="PRU00047"/>
    </source>
</evidence>
<dbReference type="AlphaFoldDB" id="A0A6L2MDI8"/>
<proteinExistence type="predicted"/>
<dbReference type="GO" id="GO:0008270">
    <property type="term" value="F:zinc ion binding"/>
    <property type="evidence" value="ECO:0007669"/>
    <property type="project" value="UniProtKB-KW"/>
</dbReference>
<name>A0A6L2MDI8_TANCI</name>
<evidence type="ECO:0000256" key="2">
    <source>
        <dbReference type="SAM" id="MobiDB-lite"/>
    </source>
</evidence>
<dbReference type="EMBL" id="BKCJ010006401">
    <property type="protein sequence ID" value="GEU71948.1"/>
    <property type="molecule type" value="Genomic_DNA"/>
</dbReference>
<feature type="region of interest" description="Disordered" evidence="2">
    <location>
        <begin position="220"/>
        <end position="241"/>
    </location>
</feature>
<dbReference type="PROSITE" id="PS50158">
    <property type="entry name" value="ZF_CCHC"/>
    <property type="match status" value="1"/>
</dbReference>
<gene>
    <name evidence="4" type="ORF">Tci_043926</name>
</gene>
<feature type="compositionally biased region" description="Low complexity" evidence="2">
    <location>
        <begin position="221"/>
        <end position="234"/>
    </location>
</feature>
<feature type="domain" description="CCHC-type" evidence="3">
    <location>
        <begin position="315"/>
        <end position="328"/>
    </location>
</feature>
<protein>
    <submittedName>
        <fullName evidence="4">Retrotransposon Orf1</fullName>
    </submittedName>
</protein>
<dbReference type="Gene3D" id="4.10.60.10">
    <property type="entry name" value="Zinc finger, CCHC-type"/>
    <property type="match status" value="1"/>
</dbReference>
<comment type="caution">
    <text evidence="4">The sequence shown here is derived from an EMBL/GenBank/DDBJ whole genome shotgun (WGS) entry which is preliminary data.</text>
</comment>
<sequence length="382" mass="44601">MLKHFDKEDLNQLWTLVKETLSIRQATSDKEKELWVELKRLFEPYFEDQLWTHTQALMHDLVEWRLYDTCGVHHVLTRYQKNFMLAAKDYPLRKGLAIVMISNKLQESLLGHTSLGTTSGLSQVEARVVEFKTQEIKFCEKIRRLEFDDKNKNNKIERLMSEQEHIKKEKEGLDRKLTGFESASKDLDTLLGSQRSDKNKEGLRYNDTIIDYSRTSPSIESNISDLQSSNSSVSKHGESSKSIMSNPMIKFVKAADCPGVIRNNKTETARKSPVKYAKMYRNTTKSLKVRGNQRNWNYLMNQRVASNFEFKNKACYECGSFNHLIKDCSVHRKQEMEKPVWNNARRGKSRTKLEDSVRTKRSRGEFVRSYLVQDSLSYKRSP</sequence>
<evidence type="ECO:0000313" key="4">
    <source>
        <dbReference type="EMBL" id="GEU71948.1"/>
    </source>
</evidence>